<evidence type="ECO:0000256" key="4">
    <source>
        <dbReference type="ARBA" id="ARBA00022989"/>
    </source>
</evidence>
<feature type="transmembrane region" description="Helical" evidence="6">
    <location>
        <begin position="49"/>
        <end position="76"/>
    </location>
</feature>
<feature type="transmembrane region" description="Helical" evidence="6">
    <location>
        <begin position="181"/>
        <end position="203"/>
    </location>
</feature>
<evidence type="ECO:0000313" key="7">
    <source>
        <dbReference type="EMBL" id="SEF72793.1"/>
    </source>
</evidence>
<evidence type="ECO:0000313" key="8">
    <source>
        <dbReference type="Proteomes" id="UP000236728"/>
    </source>
</evidence>
<dbReference type="InterPro" id="IPR050833">
    <property type="entry name" value="Poly_Biosynth_Transport"/>
</dbReference>
<keyword evidence="4 6" id="KW-1133">Transmembrane helix</keyword>
<feature type="transmembrane region" description="Helical" evidence="6">
    <location>
        <begin position="393"/>
        <end position="414"/>
    </location>
</feature>
<dbReference type="AlphaFoldDB" id="A0A1H5UCJ4"/>
<evidence type="ECO:0000256" key="3">
    <source>
        <dbReference type="ARBA" id="ARBA00022692"/>
    </source>
</evidence>
<keyword evidence="8" id="KW-1185">Reference proteome</keyword>
<dbReference type="PANTHER" id="PTHR30250:SF11">
    <property type="entry name" value="O-ANTIGEN TRANSPORTER-RELATED"/>
    <property type="match status" value="1"/>
</dbReference>
<reference evidence="7 8" key="1">
    <citation type="submission" date="2016-10" db="EMBL/GenBank/DDBJ databases">
        <authorList>
            <person name="de Groot N.N."/>
        </authorList>
    </citation>
    <scope>NUCLEOTIDE SEQUENCE [LARGE SCALE GENOMIC DNA]</scope>
    <source>
        <strain evidence="7 8">DSM 22489</strain>
    </source>
</reference>
<gene>
    <name evidence="7" type="ORF">SAMN05421819_0966</name>
</gene>
<keyword evidence="3 6" id="KW-0812">Transmembrane</keyword>
<feature type="transmembrane region" description="Helical" evidence="6">
    <location>
        <begin position="88"/>
        <end position="114"/>
    </location>
</feature>
<proteinExistence type="predicted"/>
<name>A0A1H5UCJ4_9BACT</name>
<sequence length="426" mass="46235">MKIDEITARLRASTLARNAGWLLMGQGIGIVFQALNFVLLARLVGSREYGVYVGAFAFTSLFAPYSSIGMGSVFLRYVSGRPSEYARYFGNILVVSFVLSSMVTAALTVAAYHFLNPESARLVVYAAIGNCLFAQLALDVGRVFQTFEKMRVTATTNLVVNGLRTLAVAAMLLSIHHASALQWSIVSMLVSGIGAVSVVSLAIKNFGMPKVEFSLIRQRAVEGFGFSFAQSTSSVYNDVDKSMLSHYGMNQANGVYSMAYRVIDMASIPIYALRDASLPRFFEHGRKSVAHSADYGKRFLLRSIGLGAVTCVALFLLAPLLPMLAGKGFAQSMLALRWLAIIPVFRAIHQMQGSVLTSSGHQPLRTTAQLIAAGVNVVLNFLLIPRFNWWGAAWASIATDGLLAISTFALVSIVSERSRQKQLTNA</sequence>
<dbReference type="GO" id="GO:0005886">
    <property type="term" value="C:plasma membrane"/>
    <property type="evidence" value="ECO:0007669"/>
    <property type="project" value="UniProtKB-SubCell"/>
</dbReference>
<dbReference type="PANTHER" id="PTHR30250">
    <property type="entry name" value="PST FAMILY PREDICTED COLANIC ACID TRANSPORTER"/>
    <property type="match status" value="1"/>
</dbReference>
<feature type="transmembrane region" description="Helical" evidence="6">
    <location>
        <begin position="120"/>
        <end position="138"/>
    </location>
</feature>
<keyword evidence="2" id="KW-1003">Cell membrane</keyword>
<feature type="transmembrane region" description="Helical" evidence="6">
    <location>
        <begin position="158"/>
        <end position="175"/>
    </location>
</feature>
<evidence type="ECO:0000256" key="2">
    <source>
        <dbReference type="ARBA" id="ARBA00022475"/>
    </source>
</evidence>
<evidence type="ECO:0000256" key="1">
    <source>
        <dbReference type="ARBA" id="ARBA00004651"/>
    </source>
</evidence>
<feature type="transmembrane region" description="Helical" evidence="6">
    <location>
        <begin position="299"/>
        <end position="322"/>
    </location>
</feature>
<dbReference type="OrthoDB" id="5240734at2"/>
<dbReference type="EMBL" id="FNVA01000001">
    <property type="protein sequence ID" value="SEF72793.1"/>
    <property type="molecule type" value="Genomic_DNA"/>
</dbReference>
<evidence type="ECO:0000256" key="6">
    <source>
        <dbReference type="SAM" id="Phobius"/>
    </source>
</evidence>
<organism evidence="7 8">
    <name type="scientific">Bryocella elongata</name>
    <dbReference type="NCBI Taxonomy" id="863522"/>
    <lineage>
        <taxon>Bacteria</taxon>
        <taxon>Pseudomonadati</taxon>
        <taxon>Acidobacteriota</taxon>
        <taxon>Terriglobia</taxon>
        <taxon>Terriglobales</taxon>
        <taxon>Acidobacteriaceae</taxon>
        <taxon>Bryocella</taxon>
    </lineage>
</organism>
<keyword evidence="5 6" id="KW-0472">Membrane</keyword>
<comment type="subcellular location">
    <subcellularLocation>
        <location evidence="1">Cell membrane</location>
        <topology evidence="1">Multi-pass membrane protein</topology>
    </subcellularLocation>
</comment>
<dbReference type="Proteomes" id="UP000236728">
    <property type="component" value="Unassembled WGS sequence"/>
</dbReference>
<protein>
    <submittedName>
        <fullName evidence="7">Membrane protein involved in the export of O-antigen and teichoic acid</fullName>
    </submittedName>
</protein>
<dbReference type="RefSeq" id="WP_103931818.1">
    <property type="nucleotide sequence ID" value="NZ_FNVA01000001.1"/>
</dbReference>
<dbReference type="InterPro" id="IPR002797">
    <property type="entry name" value="Polysacc_synth"/>
</dbReference>
<dbReference type="Pfam" id="PF01943">
    <property type="entry name" value="Polysacc_synt"/>
    <property type="match status" value="1"/>
</dbReference>
<evidence type="ECO:0000256" key="5">
    <source>
        <dbReference type="ARBA" id="ARBA00023136"/>
    </source>
</evidence>
<accession>A0A1H5UCJ4</accession>
<feature type="transmembrane region" description="Helical" evidence="6">
    <location>
        <begin position="21"/>
        <end position="43"/>
    </location>
</feature>